<dbReference type="InterPro" id="IPR003730">
    <property type="entry name" value="Cu_polyphenol_OxRdtase"/>
</dbReference>
<dbReference type="EMBL" id="QNQT01000001">
    <property type="protein sequence ID" value="RDU38496.1"/>
    <property type="molecule type" value="Genomic_DNA"/>
</dbReference>
<organism evidence="13 14">
    <name type="scientific">Neobacillus piezotolerans</name>
    <dbReference type="NCBI Taxonomy" id="2259171"/>
    <lineage>
        <taxon>Bacteria</taxon>
        <taxon>Bacillati</taxon>
        <taxon>Bacillota</taxon>
        <taxon>Bacilli</taxon>
        <taxon>Bacillales</taxon>
        <taxon>Bacillaceae</taxon>
        <taxon>Neobacillus</taxon>
    </lineage>
</organism>
<dbReference type="GO" id="GO:0005507">
    <property type="term" value="F:copper ion binding"/>
    <property type="evidence" value="ECO:0007669"/>
    <property type="project" value="TreeGrafter"/>
</dbReference>
<dbReference type="Pfam" id="PF02578">
    <property type="entry name" value="Cu-oxidase_4"/>
    <property type="match status" value="1"/>
</dbReference>
<protein>
    <recommendedName>
        <fullName evidence="12">Purine nucleoside phosphorylase</fullName>
    </recommendedName>
</protein>
<keyword evidence="7" id="KW-0378">Hydrolase</keyword>
<evidence type="ECO:0000256" key="2">
    <source>
        <dbReference type="ARBA" id="ARBA00001947"/>
    </source>
</evidence>
<comment type="cofactor">
    <cofactor evidence="2">
        <name>Zn(2+)</name>
        <dbReference type="ChEBI" id="CHEBI:29105"/>
    </cofactor>
</comment>
<keyword evidence="8" id="KW-0862">Zinc</keyword>
<dbReference type="InterPro" id="IPR038371">
    <property type="entry name" value="Cu_polyphenol_OxRdtase_sf"/>
</dbReference>
<dbReference type="InterPro" id="IPR011324">
    <property type="entry name" value="Cytotoxic_necrot_fac-like_cat"/>
</dbReference>
<evidence type="ECO:0000313" key="13">
    <source>
        <dbReference type="EMBL" id="RDU38496.1"/>
    </source>
</evidence>
<dbReference type="GO" id="GO:0016787">
    <property type="term" value="F:hydrolase activity"/>
    <property type="evidence" value="ECO:0007669"/>
    <property type="project" value="UniProtKB-KW"/>
</dbReference>
<evidence type="ECO:0000256" key="12">
    <source>
        <dbReference type="RuleBase" id="RU361274"/>
    </source>
</evidence>
<evidence type="ECO:0000313" key="14">
    <source>
        <dbReference type="Proteomes" id="UP000257144"/>
    </source>
</evidence>
<accession>A0A3D8GWR1</accession>
<dbReference type="Gene3D" id="3.60.140.10">
    <property type="entry name" value="CNF1/YfiH-like putative cysteine hydrolases"/>
    <property type="match status" value="1"/>
</dbReference>
<proteinExistence type="inferred from homology"/>
<evidence type="ECO:0000256" key="5">
    <source>
        <dbReference type="ARBA" id="ARBA00022679"/>
    </source>
</evidence>
<evidence type="ECO:0000256" key="1">
    <source>
        <dbReference type="ARBA" id="ARBA00000553"/>
    </source>
</evidence>
<comment type="caution">
    <text evidence="13">The sequence shown here is derived from an EMBL/GenBank/DDBJ whole genome shotgun (WGS) entry which is preliminary data.</text>
</comment>
<comment type="similarity">
    <text evidence="4 12">Belongs to the purine nucleoside phosphorylase YfiH/LACC1 family.</text>
</comment>
<dbReference type="PANTHER" id="PTHR30616">
    <property type="entry name" value="UNCHARACTERIZED PROTEIN YFIH"/>
    <property type="match status" value="1"/>
</dbReference>
<dbReference type="SUPFAM" id="SSF64438">
    <property type="entry name" value="CNF1/YfiH-like putative cysteine hydrolases"/>
    <property type="match status" value="1"/>
</dbReference>
<dbReference type="AlphaFoldDB" id="A0A3D8GWR1"/>
<evidence type="ECO:0000256" key="9">
    <source>
        <dbReference type="ARBA" id="ARBA00047989"/>
    </source>
</evidence>
<evidence type="ECO:0000256" key="3">
    <source>
        <dbReference type="ARBA" id="ARBA00003215"/>
    </source>
</evidence>
<reference evidence="13 14" key="1">
    <citation type="submission" date="2018-07" db="EMBL/GenBank/DDBJ databases">
        <title>Bacillus sp. YLB-04 draft genome sequence.</title>
        <authorList>
            <person name="Yu L."/>
            <person name="Tang X."/>
        </authorList>
    </citation>
    <scope>NUCLEOTIDE SEQUENCE [LARGE SCALE GENOMIC DNA]</scope>
    <source>
        <strain evidence="13 14">YLB-04</strain>
    </source>
</reference>
<dbReference type="Proteomes" id="UP000257144">
    <property type="component" value="Unassembled WGS sequence"/>
</dbReference>
<dbReference type="NCBIfam" id="TIGR00726">
    <property type="entry name" value="peptidoglycan editing factor PgeF"/>
    <property type="match status" value="1"/>
</dbReference>
<comment type="catalytic activity">
    <reaction evidence="1">
        <text>inosine + phosphate = alpha-D-ribose 1-phosphate + hypoxanthine</text>
        <dbReference type="Rhea" id="RHEA:27646"/>
        <dbReference type="ChEBI" id="CHEBI:17368"/>
        <dbReference type="ChEBI" id="CHEBI:17596"/>
        <dbReference type="ChEBI" id="CHEBI:43474"/>
        <dbReference type="ChEBI" id="CHEBI:57720"/>
        <dbReference type="EC" id="2.4.2.1"/>
    </reaction>
    <physiologicalReaction direction="left-to-right" evidence="1">
        <dbReference type="Rhea" id="RHEA:27647"/>
    </physiologicalReaction>
</comment>
<evidence type="ECO:0000256" key="7">
    <source>
        <dbReference type="ARBA" id="ARBA00022801"/>
    </source>
</evidence>
<evidence type="ECO:0000256" key="8">
    <source>
        <dbReference type="ARBA" id="ARBA00022833"/>
    </source>
</evidence>
<comment type="function">
    <text evidence="3">Purine nucleoside enzyme that catalyzes the phosphorolysis of adenosine and inosine nucleosides, yielding D-ribose 1-phosphate and the respective free bases, adenine and hypoxanthine. Also catalyzes the phosphorolysis of S-methyl-5'-thioadenosine into adenine and S-methyl-5-thio-alpha-D-ribose 1-phosphate. Also has adenosine deaminase activity.</text>
</comment>
<dbReference type="GO" id="GO:0017061">
    <property type="term" value="F:S-methyl-5-thioadenosine phosphorylase activity"/>
    <property type="evidence" value="ECO:0007669"/>
    <property type="project" value="UniProtKB-EC"/>
</dbReference>
<comment type="catalytic activity">
    <reaction evidence="10">
        <text>adenosine + phosphate = alpha-D-ribose 1-phosphate + adenine</text>
        <dbReference type="Rhea" id="RHEA:27642"/>
        <dbReference type="ChEBI" id="CHEBI:16335"/>
        <dbReference type="ChEBI" id="CHEBI:16708"/>
        <dbReference type="ChEBI" id="CHEBI:43474"/>
        <dbReference type="ChEBI" id="CHEBI:57720"/>
        <dbReference type="EC" id="2.4.2.1"/>
    </reaction>
    <physiologicalReaction direction="left-to-right" evidence="10">
        <dbReference type="Rhea" id="RHEA:27643"/>
    </physiologicalReaction>
</comment>
<evidence type="ECO:0000256" key="6">
    <source>
        <dbReference type="ARBA" id="ARBA00022723"/>
    </source>
</evidence>
<comment type="catalytic activity">
    <reaction evidence="11">
        <text>S-methyl-5'-thioadenosine + phosphate = 5-(methylsulfanyl)-alpha-D-ribose 1-phosphate + adenine</text>
        <dbReference type="Rhea" id="RHEA:11852"/>
        <dbReference type="ChEBI" id="CHEBI:16708"/>
        <dbReference type="ChEBI" id="CHEBI:17509"/>
        <dbReference type="ChEBI" id="CHEBI:43474"/>
        <dbReference type="ChEBI" id="CHEBI:58533"/>
        <dbReference type="EC" id="2.4.2.28"/>
    </reaction>
    <physiologicalReaction direction="left-to-right" evidence="11">
        <dbReference type="Rhea" id="RHEA:11853"/>
    </physiologicalReaction>
</comment>
<gene>
    <name evidence="13" type="primary">pgeF</name>
    <name evidence="13" type="ORF">DRW41_02735</name>
</gene>
<name>A0A3D8GWR1_9BACI</name>
<keyword evidence="6" id="KW-0479">Metal-binding</keyword>
<evidence type="ECO:0000256" key="11">
    <source>
        <dbReference type="ARBA" id="ARBA00049893"/>
    </source>
</evidence>
<keyword evidence="5" id="KW-0808">Transferase</keyword>
<dbReference type="CDD" id="cd16833">
    <property type="entry name" value="YfiH"/>
    <property type="match status" value="1"/>
</dbReference>
<sequence length="275" mass="29469">MEPFISQNESVLFLDGWLKDFPGLSAGFTTKCGGASSGEFESMNAGYHVGDNPGLVKKNREAIANLAGFALEDIVGAEQTHGTNIVKAGPHLKGRGAASYSDSVKDTDGFYTNEKGILLSLCFADCVPLYFFSPDSGLVGIAHAGWKGTVDGIGPKMVEAWKAEGVSPSGIFAAIGPSICKNCYIVDDRVIGFAEKRLEHVEKKPYNQISVGQYSLDLRAMNKILLEEAGIPARNIAITGLCSSCGEGNFYSHRRDRGKTGRMLGFIGWKEGSSR</sequence>
<dbReference type="RefSeq" id="WP_115450415.1">
    <property type="nucleotide sequence ID" value="NZ_QNQT01000001.1"/>
</dbReference>
<dbReference type="PANTHER" id="PTHR30616:SF2">
    <property type="entry name" value="PURINE NUCLEOSIDE PHOSPHORYLASE LACC1"/>
    <property type="match status" value="1"/>
</dbReference>
<evidence type="ECO:0000256" key="4">
    <source>
        <dbReference type="ARBA" id="ARBA00007353"/>
    </source>
</evidence>
<evidence type="ECO:0000256" key="10">
    <source>
        <dbReference type="ARBA" id="ARBA00048968"/>
    </source>
</evidence>
<comment type="catalytic activity">
    <reaction evidence="9">
        <text>adenosine + H2O + H(+) = inosine + NH4(+)</text>
        <dbReference type="Rhea" id="RHEA:24408"/>
        <dbReference type="ChEBI" id="CHEBI:15377"/>
        <dbReference type="ChEBI" id="CHEBI:15378"/>
        <dbReference type="ChEBI" id="CHEBI:16335"/>
        <dbReference type="ChEBI" id="CHEBI:17596"/>
        <dbReference type="ChEBI" id="CHEBI:28938"/>
        <dbReference type="EC" id="3.5.4.4"/>
    </reaction>
    <physiologicalReaction direction="left-to-right" evidence="9">
        <dbReference type="Rhea" id="RHEA:24409"/>
    </physiologicalReaction>
</comment>
<dbReference type="OrthoDB" id="4279at2"/>
<keyword evidence="14" id="KW-1185">Reference proteome</keyword>